<feature type="signal peptide" evidence="1">
    <location>
        <begin position="1"/>
        <end position="25"/>
    </location>
</feature>
<dbReference type="STRING" id="400055.SAMN04490243_2605"/>
<accession>A0A1I6HDH7</accession>
<evidence type="ECO:0000313" key="2">
    <source>
        <dbReference type="EMBL" id="SFR52555.1"/>
    </source>
</evidence>
<dbReference type="Proteomes" id="UP000199534">
    <property type="component" value="Unassembled WGS sequence"/>
</dbReference>
<keyword evidence="1" id="KW-0732">Signal</keyword>
<keyword evidence="3" id="KW-1185">Reference proteome</keyword>
<gene>
    <name evidence="2" type="ORF">SAMN04490243_2605</name>
</gene>
<dbReference type="EMBL" id="FOYQ01000002">
    <property type="protein sequence ID" value="SFR52555.1"/>
    <property type="molecule type" value="Genomic_DNA"/>
</dbReference>
<sequence>MFKFIDYLLALALLITLATPNISRAQDSPESLIGTWRLDMSPENSEDNNFAMMEITAVKGRSFSGTFYREGVAIRSGLINTQTGKVYGALISGDGTGEYYTSFYLEDGRLVGTTHAPGRNFLSTWIANKVEDE</sequence>
<dbReference type="OrthoDB" id="1441932at2"/>
<dbReference type="RefSeq" id="WP_092982985.1">
    <property type="nucleotide sequence ID" value="NZ_FOYQ01000002.1"/>
</dbReference>
<evidence type="ECO:0000256" key="1">
    <source>
        <dbReference type="SAM" id="SignalP"/>
    </source>
</evidence>
<feature type="chain" id="PRO_5011739847" description="Extracellular endo-alpha-(1-&gt;5)-L-arabinanase C-terminal domain-containing protein" evidence="1">
    <location>
        <begin position="26"/>
        <end position="133"/>
    </location>
</feature>
<proteinExistence type="predicted"/>
<dbReference type="AlphaFoldDB" id="A0A1I6HDH7"/>
<organism evidence="2 3">
    <name type="scientific">Robiginitalea myxolifaciens</name>
    <dbReference type="NCBI Taxonomy" id="400055"/>
    <lineage>
        <taxon>Bacteria</taxon>
        <taxon>Pseudomonadati</taxon>
        <taxon>Bacteroidota</taxon>
        <taxon>Flavobacteriia</taxon>
        <taxon>Flavobacteriales</taxon>
        <taxon>Flavobacteriaceae</taxon>
        <taxon>Robiginitalea</taxon>
    </lineage>
</organism>
<evidence type="ECO:0000313" key="3">
    <source>
        <dbReference type="Proteomes" id="UP000199534"/>
    </source>
</evidence>
<reference evidence="2 3" key="1">
    <citation type="submission" date="2016-10" db="EMBL/GenBank/DDBJ databases">
        <authorList>
            <person name="de Groot N.N."/>
        </authorList>
    </citation>
    <scope>NUCLEOTIDE SEQUENCE [LARGE SCALE GENOMIC DNA]</scope>
    <source>
        <strain evidence="2 3">DSM 21019</strain>
    </source>
</reference>
<evidence type="ECO:0008006" key="4">
    <source>
        <dbReference type="Google" id="ProtNLM"/>
    </source>
</evidence>
<name>A0A1I6HDH7_9FLAO</name>
<protein>
    <recommendedName>
        <fullName evidence="4">Extracellular endo-alpha-(1-&gt;5)-L-arabinanase C-terminal domain-containing protein</fullName>
    </recommendedName>
</protein>